<reference evidence="1 2" key="1">
    <citation type="submission" date="2022-01" db="EMBL/GenBank/DDBJ databases">
        <title>Whole genome-based taxonomy of the Shewanellaceae.</title>
        <authorList>
            <person name="Martin-Rodriguez A.J."/>
        </authorList>
    </citation>
    <scope>NUCLEOTIDE SEQUENCE [LARGE SCALE GENOMIC DNA]</scope>
    <source>
        <strain evidence="1 2">DSM 17177</strain>
    </source>
</reference>
<organism evidence="1 2">
    <name type="scientific">Shewanella surugensis</name>
    <dbReference type="NCBI Taxonomy" id="212020"/>
    <lineage>
        <taxon>Bacteria</taxon>
        <taxon>Pseudomonadati</taxon>
        <taxon>Pseudomonadota</taxon>
        <taxon>Gammaproteobacteria</taxon>
        <taxon>Alteromonadales</taxon>
        <taxon>Shewanellaceae</taxon>
        <taxon>Shewanella</taxon>
    </lineage>
</organism>
<evidence type="ECO:0000313" key="2">
    <source>
        <dbReference type="Proteomes" id="UP001203423"/>
    </source>
</evidence>
<sequence length="358" mass="38986">AQGRVNPTTTVGGMVINDNAGLEKEADVLGAKALQMNPKENKSRAVANSIGQKKSNGKQGFSFVDNRPNAVLPYLNNLSDVNSQKITQLQLKEGIYEIKEEATLRKNDSPKYTKIRDLKVPEKILTEKAPGGAQSKFKLETKVPLINLSISGKKEHTWCKPISIVGSGPGWVNDDKLKLHSDLAQNNYAKPADFSNGLENDETLGVPGGEFRKGVEDDRAKGLNMGKYRIGTEPTITIPGVAGCAAIRVSVFNDNLNTIILSGWLHSGGAEDNGTRPLLTMLGQILDKVNSQKTGDHASSQSEYTWRFLEKTRTAEGASSHSLVKKSFIEFCYRNKIKNTIESNALPSGDALYISITI</sequence>
<proteinExistence type="predicted"/>
<name>A0ABT0LJZ5_9GAMM</name>
<feature type="non-terminal residue" evidence="1">
    <location>
        <position position="1"/>
    </location>
</feature>
<evidence type="ECO:0000313" key="1">
    <source>
        <dbReference type="EMBL" id="MCL1128027.1"/>
    </source>
</evidence>
<keyword evidence="2" id="KW-1185">Reference proteome</keyword>
<protein>
    <submittedName>
        <fullName evidence="1">Uncharacterized protein</fullName>
    </submittedName>
</protein>
<dbReference type="Proteomes" id="UP001203423">
    <property type="component" value="Unassembled WGS sequence"/>
</dbReference>
<comment type="caution">
    <text evidence="1">The sequence shown here is derived from an EMBL/GenBank/DDBJ whole genome shotgun (WGS) entry which is preliminary data.</text>
</comment>
<gene>
    <name evidence="1" type="ORF">L2764_27180</name>
</gene>
<dbReference type="EMBL" id="JAKIKS010000307">
    <property type="protein sequence ID" value="MCL1128027.1"/>
    <property type="molecule type" value="Genomic_DNA"/>
</dbReference>
<accession>A0ABT0LJZ5</accession>